<name>T1IZJ7_STRMM</name>
<keyword evidence="4" id="KW-1185">Reference proteome</keyword>
<dbReference type="Pfam" id="PF07714">
    <property type="entry name" value="PK_Tyr_Ser-Thr"/>
    <property type="match status" value="1"/>
</dbReference>
<evidence type="ECO:0000313" key="4">
    <source>
        <dbReference type="Proteomes" id="UP000014500"/>
    </source>
</evidence>
<sequence length="423" mass="48203">MGQTEQNGLEMHMQTGHTAEDTFSCTQIKPLVKTCGKNGSDVTSKTNMFLVLCRRLMQWMTQVKRNRRQKGNNYETNREVHLTTDSVQTSIASHNTYQQQTDDADDESGFEDDDDDEKDENEDNERLSPEWSIPSADLQFDSLLAHGRFCTTYRGRWHGEVLIHTFTPSRETHVQRFMRQVTALSMIRHENVALFMGACIETSLLAIVMSRRSGPSVYDFVHTRGDSISLSDKISIAHQTAQAMGYIHAKGMVHGCLSSRNVFLEGRVQVSLLDHDLPDSCLDRDNVCCFPRGQITYFSPELMCSLQLLPPHLVIQTAPSQQSDVYAFGTLLYELVTKQWPMQGEHAHSIIWRVSSGKGQSLDHMKAPSTIKDLLAMCWSFDFNHRPSFSQIVQHLQRSVSLHRRYSSSEPERLNRIDQKLAC</sequence>
<dbReference type="Gene3D" id="1.10.510.10">
    <property type="entry name" value="Transferase(Phosphotransferase) domain 1"/>
    <property type="match status" value="1"/>
</dbReference>
<evidence type="ECO:0000256" key="1">
    <source>
        <dbReference type="SAM" id="MobiDB-lite"/>
    </source>
</evidence>
<evidence type="ECO:0000259" key="2">
    <source>
        <dbReference type="PROSITE" id="PS50011"/>
    </source>
</evidence>
<dbReference type="HOGENOM" id="CLU_000288_7_42_1"/>
<dbReference type="EnsemblMetazoa" id="SMAR006673-RA">
    <property type="protein sequence ID" value="SMAR006673-PA"/>
    <property type="gene ID" value="SMAR006673"/>
</dbReference>
<dbReference type="PANTHER" id="PTHR44329">
    <property type="entry name" value="SERINE/THREONINE-PROTEIN KINASE TNNI3K-RELATED"/>
    <property type="match status" value="1"/>
</dbReference>
<organism evidence="3 4">
    <name type="scientific">Strigamia maritima</name>
    <name type="common">European centipede</name>
    <name type="synonym">Geophilus maritimus</name>
    <dbReference type="NCBI Taxonomy" id="126957"/>
    <lineage>
        <taxon>Eukaryota</taxon>
        <taxon>Metazoa</taxon>
        <taxon>Ecdysozoa</taxon>
        <taxon>Arthropoda</taxon>
        <taxon>Myriapoda</taxon>
        <taxon>Chilopoda</taxon>
        <taxon>Pleurostigmophora</taxon>
        <taxon>Geophilomorpha</taxon>
        <taxon>Linotaeniidae</taxon>
        <taxon>Strigamia</taxon>
    </lineage>
</organism>
<dbReference type="PhylomeDB" id="T1IZJ7"/>
<dbReference type="STRING" id="126957.T1IZJ7"/>
<proteinExistence type="predicted"/>
<dbReference type="eggNOG" id="KOG0193">
    <property type="taxonomic scope" value="Eukaryota"/>
</dbReference>
<accession>T1IZJ7</accession>
<dbReference type="AlphaFoldDB" id="T1IZJ7"/>
<evidence type="ECO:0000313" key="3">
    <source>
        <dbReference type="EnsemblMetazoa" id="SMAR006673-PA"/>
    </source>
</evidence>
<dbReference type="InterPro" id="IPR000719">
    <property type="entry name" value="Prot_kinase_dom"/>
</dbReference>
<dbReference type="InterPro" id="IPR001245">
    <property type="entry name" value="Ser-Thr/Tyr_kinase_cat_dom"/>
</dbReference>
<feature type="compositionally biased region" description="Polar residues" evidence="1">
    <location>
        <begin position="83"/>
        <end position="101"/>
    </location>
</feature>
<dbReference type="InterPro" id="IPR011009">
    <property type="entry name" value="Kinase-like_dom_sf"/>
</dbReference>
<reference evidence="4" key="1">
    <citation type="submission" date="2011-05" db="EMBL/GenBank/DDBJ databases">
        <authorList>
            <person name="Richards S.R."/>
            <person name="Qu J."/>
            <person name="Jiang H."/>
            <person name="Jhangiani S.N."/>
            <person name="Agravi P."/>
            <person name="Goodspeed R."/>
            <person name="Gross S."/>
            <person name="Mandapat C."/>
            <person name="Jackson L."/>
            <person name="Mathew T."/>
            <person name="Pu L."/>
            <person name="Thornton R."/>
            <person name="Saada N."/>
            <person name="Wilczek-Boney K.B."/>
            <person name="Lee S."/>
            <person name="Kovar C."/>
            <person name="Wu Y."/>
            <person name="Scherer S.E."/>
            <person name="Worley K.C."/>
            <person name="Muzny D.M."/>
            <person name="Gibbs R."/>
        </authorList>
    </citation>
    <scope>NUCLEOTIDE SEQUENCE</scope>
    <source>
        <strain evidence="4">Brora</strain>
    </source>
</reference>
<dbReference type="PROSITE" id="PS50011">
    <property type="entry name" value="PROTEIN_KINASE_DOM"/>
    <property type="match status" value="1"/>
</dbReference>
<dbReference type="PANTHER" id="PTHR44329:SF253">
    <property type="entry name" value="KINASE SUPPRESSOR OF RAS 2"/>
    <property type="match status" value="1"/>
</dbReference>
<reference evidence="3" key="2">
    <citation type="submission" date="2015-02" db="UniProtKB">
        <authorList>
            <consortium name="EnsemblMetazoa"/>
        </authorList>
    </citation>
    <scope>IDENTIFICATION</scope>
</reference>
<dbReference type="Proteomes" id="UP000014500">
    <property type="component" value="Unassembled WGS sequence"/>
</dbReference>
<protein>
    <recommendedName>
        <fullName evidence="2">Protein kinase domain-containing protein</fullName>
    </recommendedName>
</protein>
<dbReference type="InterPro" id="IPR051681">
    <property type="entry name" value="Ser/Thr_Kinases-Pseudokinases"/>
</dbReference>
<feature type="compositionally biased region" description="Acidic residues" evidence="1">
    <location>
        <begin position="102"/>
        <end position="123"/>
    </location>
</feature>
<dbReference type="OMA" id="KAWEMAM"/>
<dbReference type="EMBL" id="JH431717">
    <property type="status" value="NOT_ANNOTATED_CDS"/>
    <property type="molecule type" value="Genomic_DNA"/>
</dbReference>
<dbReference type="SUPFAM" id="SSF56112">
    <property type="entry name" value="Protein kinase-like (PK-like)"/>
    <property type="match status" value="1"/>
</dbReference>
<feature type="domain" description="Protein kinase" evidence="2">
    <location>
        <begin position="138"/>
        <end position="406"/>
    </location>
</feature>
<dbReference type="GO" id="GO:0004674">
    <property type="term" value="F:protein serine/threonine kinase activity"/>
    <property type="evidence" value="ECO:0007669"/>
    <property type="project" value="TreeGrafter"/>
</dbReference>
<dbReference type="GO" id="GO:0005524">
    <property type="term" value="F:ATP binding"/>
    <property type="evidence" value="ECO:0007669"/>
    <property type="project" value="InterPro"/>
</dbReference>
<feature type="region of interest" description="Disordered" evidence="1">
    <location>
        <begin position="64"/>
        <end position="130"/>
    </location>
</feature>
<dbReference type="Gene3D" id="3.30.200.20">
    <property type="entry name" value="Phosphorylase Kinase, domain 1"/>
    <property type="match status" value="1"/>
</dbReference>